<comment type="cofactor">
    <cofactor evidence="1 7">
        <name>Mg(2+)</name>
        <dbReference type="ChEBI" id="CHEBI:18420"/>
    </cofactor>
</comment>
<evidence type="ECO:0000259" key="8">
    <source>
        <dbReference type="Pfam" id="PF01656"/>
    </source>
</evidence>
<dbReference type="InterPro" id="IPR029062">
    <property type="entry name" value="Class_I_gatase-like"/>
</dbReference>
<dbReference type="SUPFAM" id="SSF52317">
    <property type="entry name" value="Class I glutamine amidotransferase-like"/>
    <property type="match status" value="1"/>
</dbReference>
<comment type="similarity">
    <text evidence="7">Belongs to the CobB/CbiA family.</text>
</comment>
<organism evidence="10 11">
    <name type="scientific">Alitiscatomonas aceti</name>
    <dbReference type="NCBI Taxonomy" id="2981724"/>
    <lineage>
        <taxon>Bacteria</taxon>
        <taxon>Bacillati</taxon>
        <taxon>Bacillota</taxon>
        <taxon>Clostridia</taxon>
        <taxon>Lachnospirales</taxon>
        <taxon>Lachnospiraceae</taxon>
        <taxon>Alitiscatomonas</taxon>
    </lineage>
</organism>
<feature type="domain" description="CobB/CobQ-like glutamine amidotransferase" evidence="9">
    <location>
        <begin position="255"/>
        <end position="402"/>
    </location>
</feature>
<dbReference type="NCBIfam" id="TIGR00379">
    <property type="entry name" value="cobB"/>
    <property type="match status" value="1"/>
</dbReference>
<evidence type="ECO:0000313" key="10">
    <source>
        <dbReference type="EMBL" id="MCU6798604.1"/>
    </source>
</evidence>
<dbReference type="SUPFAM" id="SSF52540">
    <property type="entry name" value="P-loop containing nucleoside triphosphate hydrolases"/>
    <property type="match status" value="1"/>
</dbReference>
<comment type="miscellaneous">
    <text evidence="7">The a and c carboxylates of cobyrinate are activated for nucleophilic attack via formation of a phosphorylated intermediate by ATP. CbiA catalyzes first the amidation of the c-carboxylate, and then that of the a-carboxylate.</text>
</comment>
<dbReference type="RefSeq" id="WP_158357067.1">
    <property type="nucleotide sequence ID" value="NZ_JAOQJF010000002.1"/>
</dbReference>
<evidence type="ECO:0000256" key="1">
    <source>
        <dbReference type="ARBA" id="ARBA00001946"/>
    </source>
</evidence>
<dbReference type="InterPro" id="IPR004484">
    <property type="entry name" value="CbiA/CobB_synth"/>
</dbReference>
<dbReference type="InterPro" id="IPR002586">
    <property type="entry name" value="CobQ/CobB/MinD/ParA_Nub-bd_dom"/>
</dbReference>
<dbReference type="EC" id="6.3.5.11" evidence="7"/>
<keyword evidence="3 7" id="KW-0547">Nucleotide-binding</keyword>
<dbReference type="InterPro" id="IPR027417">
    <property type="entry name" value="P-loop_NTPase"/>
</dbReference>
<dbReference type="Proteomes" id="UP001652395">
    <property type="component" value="Unassembled WGS sequence"/>
</dbReference>
<dbReference type="Pfam" id="PF07685">
    <property type="entry name" value="GATase_3"/>
    <property type="match status" value="1"/>
</dbReference>
<keyword evidence="5 7" id="KW-0460">Magnesium</keyword>
<evidence type="ECO:0000256" key="4">
    <source>
        <dbReference type="ARBA" id="ARBA00022840"/>
    </source>
</evidence>
<keyword evidence="4 7" id="KW-0067">ATP-binding</keyword>
<dbReference type="Pfam" id="PF01656">
    <property type="entry name" value="CbiA"/>
    <property type="match status" value="1"/>
</dbReference>
<dbReference type="PANTHER" id="PTHR43873:SF1">
    <property type="entry name" value="COBYRINATE A,C-DIAMIDE SYNTHASE"/>
    <property type="match status" value="1"/>
</dbReference>
<dbReference type="Gene3D" id="3.40.50.300">
    <property type="entry name" value="P-loop containing nucleotide triphosphate hydrolases"/>
    <property type="match status" value="1"/>
</dbReference>
<dbReference type="CDD" id="cd03130">
    <property type="entry name" value="GATase1_CobB"/>
    <property type="match status" value="1"/>
</dbReference>
<proteinExistence type="inferred from homology"/>
<dbReference type="EMBL" id="JAOQJF010000002">
    <property type="protein sequence ID" value="MCU6798604.1"/>
    <property type="molecule type" value="Genomic_DNA"/>
</dbReference>
<keyword evidence="7" id="KW-0169">Cobalamin biosynthesis</keyword>
<name>A0ABT2UVB1_9FIRM</name>
<comment type="function">
    <text evidence="7">Catalyzes the ATP-dependent amidation of the two carboxylate groups at positions a and c of cobyrinate, using either L-glutamine or ammonia as the nitrogen source.</text>
</comment>
<dbReference type="NCBIfam" id="NF002204">
    <property type="entry name" value="PRK01077.1"/>
    <property type="match status" value="1"/>
</dbReference>
<comment type="pathway">
    <text evidence="7">Cofactor biosynthesis; adenosylcobalamin biosynthesis; cob(II)yrinate a,c-diamide from sirohydrochlorin (anaerobic route): step 10/10.</text>
</comment>
<feature type="active site" description="Nucleophile" evidence="7">
    <location>
        <position position="337"/>
    </location>
</feature>
<feature type="domain" description="CobQ/CobB/MinD/ParA nucleotide binding" evidence="8">
    <location>
        <begin position="10"/>
        <end position="182"/>
    </location>
</feature>
<evidence type="ECO:0000256" key="7">
    <source>
        <dbReference type="HAMAP-Rule" id="MF_00027"/>
    </source>
</evidence>
<comment type="domain">
    <text evidence="7">Comprises of two domains. The C-terminal domain contains the binding site for glutamine and catalyzes the hydrolysis of this substrate to glutamate and ammonia. The N-terminal domain is anticipated to bind ATP and cobyrinate and catalyzes the ultimate synthesis of the diamide product. The ammonia produced via the glutaminase domain is probably translocated to the adjacent domain via a molecular tunnel, where it reacts with an activated intermediate.</text>
</comment>
<gene>
    <name evidence="7" type="primary">cbiA</name>
    <name evidence="10" type="ORF">OCV69_01380</name>
</gene>
<dbReference type="HAMAP" id="MF_00027">
    <property type="entry name" value="CobB_CbiA"/>
    <property type="match status" value="1"/>
</dbReference>
<feature type="site" description="Increases nucleophilicity of active site Cys" evidence="7">
    <location>
        <position position="437"/>
    </location>
</feature>
<protein>
    <recommendedName>
        <fullName evidence="7">Cobyrinate a,c-diamide synthase</fullName>
        <ecNumber evidence="7">6.3.5.11</ecNumber>
    </recommendedName>
    <alternativeName>
        <fullName evidence="7">Cobyrinic acid a,c-diamide synthetase</fullName>
    </alternativeName>
</protein>
<evidence type="ECO:0000256" key="2">
    <source>
        <dbReference type="ARBA" id="ARBA00022598"/>
    </source>
</evidence>
<sequence>MEKVQFPRFMVAAEKSGQGKTLITCALLELLKEQHRVSAFKCGPDYIDPMFHRRVAGVPSYNLDSFFSSREELIQLLGLHGGPDRLGVIEGVMGYYDGLGGSTDRASSYEVAERTHTPVILVADAQGRSFSTLAAVRGFLNFRPDSHIKGVLFNRLSPMLYPALKRAAEEELGIRAVGFVPPLGEEFRLKSRHLGLLRPEEIPGFREEIHRLAEALRPGIDLEAILSIAKEAEPLPARRRRLPQIRKENGEKPVIAVAMDEAFCFYYQDNLETLEAMNAELRFFSPIHDEKVPGEADGLYLGGGYPELYGKELSENASMRASVRELLAQGMPCIAECGGYLYLKQELADADGISWPMCGVLPGGSRDSGRLSRFGYGIMTAMGDSVLGSVGTSVPAHEFHHWDSPENGDCFSFKKPVGTREWSCGYGTESLYAGFPHLYFYGHEPVRFLELAARRRDGECGRSHRT</sequence>
<reference evidence="10 11" key="1">
    <citation type="journal article" date="2021" name="ISME Commun">
        <title>Automated analysis of genomic sequences facilitates high-throughput and comprehensive description of bacteria.</title>
        <authorList>
            <person name="Hitch T.C.A."/>
        </authorList>
    </citation>
    <scope>NUCLEOTIDE SEQUENCE [LARGE SCALE GENOMIC DNA]</scope>
    <source>
        <strain evidence="11">f_CCE</strain>
    </source>
</reference>
<evidence type="ECO:0000259" key="9">
    <source>
        <dbReference type="Pfam" id="PF07685"/>
    </source>
</evidence>
<accession>A0ABT2UVB1</accession>
<dbReference type="PROSITE" id="PS51274">
    <property type="entry name" value="GATASE_COBBQ"/>
    <property type="match status" value="1"/>
</dbReference>
<dbReference type="Gene3D" id="3.40.50.880">
    <property type="match status" value="1"/>
</dbReference>
<keyword evidence="6 7" id="KW-0315">Glutamine amidotransferase</keyword>
<keyword evidence="11" id="KW-1185">Reference proteome</keyword>
<evidence type="ECO:0000313" key="11">
    <source>
        <dbReference type="Proteomes" id="UP001652395"/>
    </source>
</evidence>
<dbReference type="PANTHER" id="PTHR43873">
    <property type="entry name" value="COBYRINATE A,C-DIAMIDE SYNTHASE"/>
    <property type="match status" value="1"/>
</dbReference>
<dbReference type="InterPro" id="IPR011698">
    <property type="entry name" value="GATase_3"/>
</dbReference>
<evidence type="ECO:0000256" key="5">
    <source>
        <dbReference type="ARBA" id="ARBA00022842"/>
    </source>
</evidence>
<keyword evidence="2 7" id="KW-0436">Ligase</keyword>
<evidence type="ECO:0000256" key="6">
    <source>
        <dbReference type="ARBA" id="ARBA00022962"/>
    </source>
</evidence>
<comment type="catalytic activity">
    <reaction evidence="7">
        <text>cob(II)yrinate + 2 L-glutamine + 2 ATP + 2 H2O = cob(II)yrinate a,c diamide + 2 L-glutamate + 2 ADP + 2 phosphate + 2 H(+)</text>
        <dbReference type="Rhea" id="RHEA:26289"/>
        <dbReference type="ChEBI" id="CHEBI:15377"/>
        <dbReference type="ChEBI" id="CHEBI:15378"/>
        <dbReference type="ChEBI" id="CHEBI:29985"/>
        <dbReference type="ChEBI" id="CHEBI:30616"/>
        <dbReference type="ChEBI" id="CHEBI:43474"/>
        <dbReference type="ChEBI" id="CHEBI:58359"/>
        <dbReference type="ChEBI" id="CHEBI:58537"/>
        <dbReference type="ChEBI" id="CHEBI:58894"/>
        <dbReference type="ChEBI" id="CHEBI:456216"/>
        <dbReference type="EC" id="6.3.5.11"/>
    </reaction>
</comment>
<comment type="caution">
    <text evidence="10">The sequence shown here is derived from an EMBL/GenBank/DDBJ whole genome shotgun (WGS) entry which is preliminary data.</text>
</comment>
<evidence type="ECO:0000256" key="3">
    <source>
        <dbReference type="ARBA" id="ARBA00022741"/>
    </source>
</evidence>